<protein>
    <submittedName>
        <fullName evidence="1">Uncharacterized protein</fullName>
    </submittedName>
</protein>
<evidence type="ECO:0000313" key="1">
    <source>
        <dbReference type="EMBL" id="DAE24929.1"/>
    </source>
</evidence>
<dbReference type="EMBL" id="BK015788">
    <property type="protein sequence ID" value="DAE24929.1"/>
    <property type="molecule type" value="Genomic_DNA"/>
</dbReference>
<accession>A0A8S5R1G7</accession>
<reference evidence="1" key="1">
    <citation type="journal article" date="2021" name="Proc. Natl. Acad. Sci. U.S.A.">
        <title>A Catalog of Tens of Thousands of Viruses from Human Metagenomes Reveals Hidden Associations with Chronic Diseases.</title>
        <authorList>
            <person name="Tisza M.J."/>
            <person name="Buck C.B."/>
        </authorList>
    </citation>
    <scope>NUCLEOTIDE SEQUENCE</scope>
    <source>
        <strain evidence="1">Ctljn1</strain>
    </source>
</reference>
<name>A0A8S5R1G7_9CAUD</name>
<sequence>MLYEIMKRINNFFIVKSFKGTWAIEGGKIALPFVQTNQYILIQGSIFNDGVYKYTDDLVLENETFDGVISGLAVPKSFLALADEIMEWQSKNKDIITSPYSSETFDGYSYSMASGNSVENGSKSWYKAFSDRLAMYRKV</sequence>
<organism evidence="1">
    <name type="scientific">Siphoviridae sp. ctljn1</name>
    <dbReference type="NCBI Taxonomy" id="2826448"/>
    <lineage>
        <taxon>Viruses</taxon>
        <taxon>Duplodnaviria</taxon>
        <taxon>Heunggongvirae</taxon>
        <taxon>Uroviricota</taxon>
        <taxon>Caudoviricetes</taxon>
    </lineage>
</organism>
<proteinExistence type="predicted"/>